<dbReference type="GO" id="GO:0015141">
    <property type="term" value="F:succinate transmembrane transporter activity"/>
    <property type="evidence" value="ECO:0007669"/>
    <property type="project" value="TreeGrafter"/>
</dbReference>
<gene>
    <name evidence="10" type="primary">dctA</name>
    <name evidence="12" type="ORF">CRM94_11520</name>
</gene>
<dbReference type="NCBIfam" id="NF002461">
    <property type="entry name" value="PRK01663.1"/>
    <property type="match status" value="1"/>
</dbReference>
<dbReference type="Pfam" id="PF00375">
    <property type="entry name" value="SDF"/>
    <property type="match status" value="1"/>
</dbReference>
<evidence type="ECO:0000256" key="6">
    <source>
        <dbReference type="ARBA" id="ARBA00022847"/>
    </source>
</evidence>
<dbReference type="InterPro" id="IPR018107">
    <property type="entry name" value="Na-dicarboxylate_symporter_CS"/>
</dbReference>
<feature type="transmembrane region" description="Helical" evidence="10">
    <location>
        <begin position="226"/>
        <end position="248"/>
    </location>
</feature>
<organism evidence="12 13">
    <name type="scientific">Burkholderia gladioli</name>
    <name type="common">Pseudomonas marginata</name>
    <name type="synonym">Phytomonas marginata</name>
    <dbReference type="NCBI Taxonomy" id="28095"/>
    <lineage>
        <taxon>Bacteria</taxon>
        <taxon>Pseudomonadati</taxon>
        <taxon>Pseudomonadota</taxon>
        <taxon>Betaproteobacteria</taxon>
        <taxon>Burkholderiales</taxon>
        <taxon>Burkholderiaceae</taxon>
        <taxon>Burkholderia</taxon>
    </lineage>
</organism>
<dbReference type="InterPro" id="IPR036458">
    <property type="entry name" value="Na:dicarbo_symporter_sf"/>
</dbReference>
<dbReference type="RefSeq" id="WP_098152594.1">
    <property type="nucleotide sequence ID" value="NZ_CADEXB010000014.1"/>
</dbReference>
<dbReference type="PROSITE" id="PS00713">
    <property type="entry name" value="NA_DICARBOXYL_SYMP_1"/>
    <property type="match status" value="1"/>
</dbReference>
<comment type="caution">
    <text evidence="12">The sequence shown here is derived from an EMBL/GenBank/DDBJ whole genome shotgun (WGS) entry which is preliminary data.</text>
</comment>
<evidence type="ECO:0000256" key="4">
    <source>
        <dbReference type="ARBA" id="ARBA00022475"/>
    </source>
</evidence>
<feature type="transmembrane region" description="Helical" evidence="10">
    <location>
        <begin position="194"/>
        <end position="214"/>
    </location>
</feature>
<feature type="transmembrane region" description="Helical" evidence="10">
    <location>
        <begin position="156"/>
        <end position="173"/>
    </location>
</feature>
<keyword evidence="4 10" id="KW-1003">Cell membrane</keyword>
<sequence>MATRTQSVPLWRHLYLQVLVAIALGVALGHFAPTAAQALKPLGDLFVRLIRMVIAPVVFCAVVTGIASMRDMKAVGRAGGKALLYFELISTVALGFGLLMGHLLQPGAGFNVSIASLDASAVSGYVSRAAHGEGLTGFLMQVVPDTFVGAFTHEEILPVLLLALLCGSALSVLGERVKPVVDLVDGAAAMMFRIVGFITRVAPIGAFGAIAFTVGKFGVGSLLPMFKLVACFYLSALLFVFVVLGAVARLAGFSILRFLVFIREELLIVLGTSTSESALPQLMLKLEQLGCRRGVVGLVVPTGYSFNLDGTSLYMTLAVLFLAQATNTPLTLTQQLMLLAVTMLTSKGSAAVVGAGFVTLAASLSVVPTVPVAAMVLVLGIDRFMSECRSLTNLVGNGVAAIVVCAWEGALDRERLRAALHGELRDEHRSAADGAMPAAAGREGEGVEGLSAEAARPGR</sequence>
<reference evidence="13" key="1">
    <citation type="submission" date="2017-09" db="EMBL/GenBank/DDBJ databases">
        <title>FDA dAtabase for Regulatory Grade micrObial Sequences (FDA-ARGOS): Supporting development and validation of Infectious Disease Dx tests.</title>
        <authorList>
            <person name="Minogue T."/>
            <person name="Wolcott M."/>
            <person name="Wasieloski L."/>
            <person name="Aguilar W."/>
            <person name="Moore D."/>
            <person name="Tallon L."/>
            <person name="Sadzewicz L."/>
            <person name="Ott S."/>
            <person name="Zhao X."/>
            <person name="Nagaraj S."/>
            <person name="Vavikolanu K."/>
            <person name="Aluvathingal J."/>
            <person name="Nadendla S."/>
            <person name="Sichtig H."/>
        </authorList>
    </citation>
    <scope>NUCLEOTIDE SEQUENCE [LARGE SCALE GENOMIC DNA]</scope>
    <source>
        <strain evidence="13">FDAARGOS_390</strain>
    </source>
</reference>
<dbReference type="GO" id="GO:0070778">
    <property type="term" value="P:L-aspartate transmembrane transport"/>
    <property type="evidence" value="ECO:0007669"/>
    <property type="project" value="TreeGrafter"/>
</dbReference>
<feature type="transmembrane region" description="Helical" evidence="10">
    <location>
        <begin position="352"/>
        <end position="381"/>
    </location>
</feature>
<dbReference type="HAMAP" id="MF_01300">
    <property type="entry name" value="C4_dicarb_transport"/>
    <property type="match status" value="1"/>
</dbReference>
<evidence type="ECO:0000256" key="11">
    <source>
        <dbReference type="SAM" id="MobiDB-lite"/>
    </source>
</evidence>
<dbReference type="PANTHER" id="PTHR42865:SF1">
    <property type="entry name" value="AEROBIC C4-DICARBOXYLATE TRANSPORT PROTEIN"/>
    <property type="match status" value="1"/>
</dbReference>
<feature type="compositionally biased region" description="Low complexity" evidence="11">
    <location>
        <begin position="432"/>
        <end position="441"/>
    </location>
</feature>
<feature type="transmembrane region" description="Helical" evidence="10">
    <location>
        <begin position="48"/>
        <end position="70"/>
    </location>
</feature>
<keyword evidence="3 10" id="KW-0813">Transport</keyword>
<keyword evidence="8 10" id="KW-0472">Membrane</keyword>
<keyword evidence="7 10" id="KW-1133">Transmembrane helix</keyword>
<dbReference type="InterPro" id="IPR023954">
    <property type="entry name" value="C4_dicarb_transport"/>
</dbReference>
<dbReference type="AlphaFoldDB" id="A0A2A7SGQ2"/>
<accession>A0A2A7SGQ2</accession>
<keyword evidence="5 10" id="KW-0812">Transmembrane</keyword>
<evidence type="ECO:0000256" key="5">
    <source>
        <dbReference type="ARBA" id="ARBA00022692"/>
    </source>
</evidence>
<feature type="transmembrane region" description="Helical" evidence="10">
    <location>
        <begin position="82"/>
        <end position="104"/>
    </location>
</feature>
<evidence type="ECO:0000256" key="2">
    <source>
        <dbReference type="ARBA" id="ARBA00006148"/>
    </source>
</evidence>
<dbReference type="PRINTS" id="PR00173">
    <property type="entry name" value="EDTRNSPORT"/>
</dbReference>
<comment type="similarity">
    <text evidence="2 10">Belongs to the dicarboxylate/amino acid:cation symporter (DAACS) (TC 2.A.23) family.</text>
</comment>
<proteinExistence type="inferred from homology"/>
<keyword evidence="6 10" id="KW-0769">Symport</keyword>
<evidence type="ECO:0000256" key="8">
    <source>
        <dbReference type="ARBA" id="ARBA00023136"/>
    </source>
</evidence>
<feature type="region of interest" description="Disordered" evidence="11">
    <location>
        <begin position="428"/>
        <end position="459"/>
    </location>
</feature>
<comment type="function">
    <text evidence="10">Responsible for the transport of dicarboxylates such as succinate, fumarate, and malate across the membrane.</text>
</comment>
<dbReference type="Gene3D" id="1.10.3860.10">
    <property type="entry name" value="Sodium:dicarboxylate symporter"/>
    <property type="match status" value="1"/>
</dbReference>
<evidence type="ECO:0000313" key="12">
    <source>
        <dbReference type="EMBL" id="PEH42731.1"/>
    </source>
</evidence>
<evidence type="ECO:0000256" key="1">
    <source>
        <dbReference type="ARBA" id="ARBA00004651"/>
    </source>
</evidence>
<dbReference type="PROSITE" id="PS00714">
    <property type="entry name" value="NA_DICARBOXYL_SYMP_2"/>
    <property type="match status" value="1"/>
</dbReference>
<evidence type="ECO:0000313" key="13">
    <source>
        <dbReference type="Proteomes" id="UP000220629"/>
    </source>
</evidence>
<dbReference type="FunFam" id="1.10.3860.10:FF:000001">
    <property type="entry name" value="C4-dicarboxylate transport protein"/>
    <property type="match status" value="1"/>
</dbReference>
<dbReference type="PANTHER" id="PTHR42865">
    <property type="entry name" value="PROTON/GLUTAMATE-ASPARTATE SYMPORTER"/>
    <property type="match status" value="1"/>
</dbReference>
<comment type="caution">
    <text evidence="10">Lacks conserved residue(s) required for the propagation of feature annotation.</text>
</comment>
<dbReference type="GO" id="GO:0005886">
    <property type="term" value="C:plasma membrane"/>
    <property type="evidence" value="ECO:0007669"/>
    <property type="project" value="UniProtKB-SubCell"/>
</dbReference>
<dbReference type="InterPro" id="IPR001991">
    <property type="entry name" value="Na-dicarboxylate_symporter"/>
</dbReference>
<evidence type="ECO:0000256" key="7">
    <source>
        <dbReference type="ARBA" id="ARBA00022989"/>
    </source>
</evidence>
<protein>
    <recommendedName>
        <fullName evidence="10">C4-dicarboxylate transport protein</fullName>
    </recommendedName>
</protein>
<comment type="function">
    <text evidence="9">Responsible for the transport of dicarboxylates such as succinate, fumarate, and malate from the periplasm across the membrane.</text>
</comment>
<comment type="subcellular location">
    <subcellularLocation>
        <location evidence="1 10">Cell membrane</location>
        <topology evidence="1 10">Multi-pass membrane protein</topology>
    </subcellularLocation>
</comment>
<name>A0A2A7SGQ2_BURGA</name>
<dbReference type="GO" id="GO:0015366">
    <property type="term" value="F:malate:proton symporter activity"/>
    <property type="evidence" value="ECO:0007669"/>
    <property type="project" value="TreeGrafter"/>
</dbReference>
<evidence type="ECO:0000256" key="10">
    <source>
        <dbReference type="HAMAP-Rule" id="MF_01300"/>
    </source>
</evidence>
<feature type="transmembrane region" description="Helical" evidence="10">
    <location>
        <begin position="313"/>
        <end position="332"/>
    </location>
</feature>
<dbReference type="GO" id="GO:0015138">
    <property type="term" value="F:fumarate transmembrane transporter activity"/>
    <property type="evidence" value="ECO:0007669"/>
    <property type="project" value="TreeGrafter"/>
</dbReference>
<evidence type="ECO:0000256" key="3">
    <source>
        <dbReference type="ARBA" id="ARBA00022448"/>
    </source>
</evidence>
<dbReference type="SUPFAM" id="SSF118215">
    <property type="entry name" value="Proton glutamate symport protein"/>
    <property type="match status" value="1"/>
</dbReference>
<evidence type="ECO:0000256" key="9">
    <source>
        <dbReference type="ARBA" id="ARBA00053346"/>
    </source>
</evidence>
<dbReference type="EMBL" id="PDDY01000001">
    <property type="protein sequence ID" value="PEH42731.1"/>
    <property type="molecule type" value="Genomic_DNA"/>
</dbReference>
<dbReference type="NCBIfam" id="NF009587">
    <property type="entry name" value="PRK13027.1"/>
    <property type="match status" value="1"/>
</dbReference>
<dbReference type="Proteomes" id="UP000220629">
    <property type="component" value="Unassembled WGS sequence"/>
</dbReference>